<evidence type="ECO:0000313" key="1">
    <source>
        <dbReference type="EMBL" id="KAA0067613.1"/>
    </source>
</evidence>
<sequence length="127" mass="14428">MEAPKVVMFFPYTIEALCLKAVFELSTFLQALILSNVCSQATLNQTITLHQNKEERRLKTLNKIKGEKKNYREEEAFSLPPLLKMKKVHVGTSSSQKKEKRWKLGATINPKPLAILLLNSLITSSKI</sequence>
<protein>
    <submittedName>
        <fullName evidence="1">Uncharacterized protein</fullName>
    </submittedName>
</protein>
<evidence type="ECO:0000313" key="2">
    <source>
        <dbReference type="Proteomes" id="UP000321393"/>
    </source>
</evidence>
<comment type="caution">
    <text evidence="1">The sequence shown here is derived from an EMBL/GenBank/DDBJ whole genome shotgun (WGS) entry which is preliminary data.</text>
</comment>
<dbReference type="Proteomes" id="UP000321393">
    <property type="component" value="Unassembled WGS sequence"/>
</dbReference>
<name>A0A5A7VHQ2_CUCMM</name>
<gene>
    <name evidence="1" type="ORF">E6C27_scaffold485G00810</name>
</gene>
<dbReference type="AlphaFoldDB" id="A0A5A7VHQ2"/>
<proteinExistence type="predicted"/>
<dbReference type="EMBL" id="SSTE01000480">
    <property type="protein sequence ID" value="KAA0067613.1"/>
    <property type="molecule type" value="Genomic_DNA"/>
</dbReference>
<organism evidence="1 2">
    <name type="scientific">Cucumis melo var. makuwa</name>
    <name type="common">Oriental melon</name>
    <dbReference type="NCBI Taxonomy" id="1194695"/>
    <lineage>
        <taxon>Eukaryota</taxon>
        <taxon>Viridiplantae</taxon>
        <taxon>Streptophyta</taxon>
        <taxon>Embryophyta</taxon>
        <taxon>Tracheophyta</taxon>
        <taxon>Spermatophyta</taxon>
        <taxon>Magnoliopsida</taxon>
        <taxon>eudicotyledons</taxon>
        <taxon>Gunneridae</taxon>
        <taxon>Pentapetalae</taxon>
        <taxon>rosids</taxon>
        <taxon>fabids</taxon>
        <taxon>Cucurbitales</taxon>
        <taxon>Cucurbitaceae</taxon>
        <taxon>Benincaseae</taxon>
        <taxon>Cucumis</taxon>
    </lineage>
</organism>
<reference evidence="1 2" key="1">
    <citation type="submission" date="2019-08" db="EMBL/GenBank/DDBJ databases">
        <title>Draft genome sequences of two oriental melons (Cucumis melo L. var makuwa).</title>
        <authorList>
            <person name="Kwon S.-Y."/>
        </authorList>
    </citation>
    <scope>NUCLEOTIDE SEQUENCE [LARGE SCALE GENOMIC DNA]</scope>
    <source>
        <strain evidence="2">cv. SW 3</strain>
        <tissue evidence="1">Leaf</tissue>
    </source>
</reference>
<accession>A0A5A7VHQ2</accession>